<dbReference type="InterPro" id="IPR036388">
    <property type="entry name" value="WH-like_DNA-bd_sf"/>
</dbReference>
<reference evidence="4" key="1">
    <citation type="journal article" date="2019" name="Int. J. Syst. Evol. Microbiol.">
        <title>The Global Catalogue of Microorganisms (GCM) 10K type strain sequencing project: providing services to taxonomists for standard genome sequencing and annotation.</title>
        <authorList>
            <consortium name="The Broad Institute Genomics Platform"/>
            <consortium name="The Broad Institute Genome Sequencing Center for Infectious Disease"/>
            <person name="Wu L."/>
            <person name="Ma J."/>
        </authorList>
    </citation>
    <scope>NUCLEOTIDE SEQUENCE [LARGE SCALE GENOMIC DNA]</scope>
    <source>
        <strain evidence="4">KCTC 13128</strain>
    </source>
</reference>
<dbReference type="InterPro" id="IPR012337">
    <property type="entry name" value="RNaseH-like_sf"/>
</dbReference>
<dbReference type="InterPro" id="IPR050900">
    <property type="entry name" value="Transposase_IS3/IS150/IS904"/>
</dbReference>
<evidence type="ECO:0000313" key="4">
    <source>
        <dbReference type="Proteomes" id="UP001595279"/>
    </source>
</evidence>
<organism evidence="3 4">
    <name type="scientific">Virgibacillus xinjiangensis</name>
    <dbReference type="NCBI Taxonomy" id="393090"/>
    <lineage>
        <taxon>Bacteria</taxon>
        <taxon>Bacillati</taxon>
        <taxon>Bacillota</taxon>
        <taxon>Bacilli</taxon>
        <taxon>Bacillales</taxon>
        <taxon>Bacillaceae</taxon>
        <taxon>Virgibacillus</taxon>
    </lineage>
</organism>
<dbReference type="InterPro" id="IPR010921">
    <property type="entry name" value="Trp_repressor/repl_initiator"/>
</dbReference>
<evidence type="ECO:0000256" key="1">
    <source>
        <dbReference type="ARBA" id="ARBA00002286"/>
    </source>
</evidence>
<dbReference type="Pfam" id="PF13276">
    <property type="entry name" value="HTH_21"/>
    <property type="match status" value="1"/>
</dbReference>
<dbReference type="Pfam" id="PF13333">
    <property type="entry name" value="rve_2"/>
    <property type="match status" value="1"/>
</dbReference>
<dbReference type="SUPFAM" id="SSF53098">
    <property type="entry name" value="Ribonuclease H-like"/>
    <property type="match status" value="1"/>
</dbReference>
<dbReference type="RefSeq" id="WP_390275117.1">
    <property type="nucleotide sequence ID" value="NZ_JBHRSA010000060.1"/>
</dbReference>
<dbReference type="Gene3D" id="3.30.420.10">
    <property type="entry name" value="Ribonuclease H-like superfamily/Ribonuclease H"/>
    <property type="match status" value="1"/>
</dbReference>
<dbReference type="NCBIfam" id="NF033516">
    <property type="entry name" value="transpos_IS3"/>
    <property type="match status" value="1"/>
</dbReference>
<dbReference type="PANTHER" id="PTHR46889">
    <property type="entry name" value="TRANSPOSASE INSF FOR INSERTION SEQUENCE IS3B-RELATED"/>
    <property type="match status" value="1"/>
</dbReference>
<proteinExistence type="predicted"/>
<dbReference type="InterPro" id="IPR048020">
    <property type="entry name" value="Transpos_IS3"/>
</dbReference>
<name>A0ABV7D029_9BACI</name>
<dbReference type="InterPro" id="IPR025948">
    <property type="entry name" value="HTH-like_dom"/>
</dbReference>
<dbReference type="InterPro" id="IPR055247">
    <property type="entry name" value="InsJ-like_HTH"/>
</dbReference>
<accession>A0ABV7D029</accession>
<dbReference type="InterPro" id="IPR036397">
    <property type="entry name" value="RNaseH_sf"/>
</dbReference>
<feature type="domain" description="Integrase catalytic" evidence="2">
    <location>
        <begin position="278"/>
        <end position="433"/>
    </location>
</feature>
<comment type="caution">
    <text evidence="3">The sequence shown here is derived from an EMBL/GenBank/DDBJ whole genome shotgun (WGS) entry which is preliminary data.</text>
</comment>
<dbReference type="Gene3D" id="1.10.10.10">
    <property type="entry name" value="Winged helix-like DNA-binding domain superfamily/Winged helix DNA-binding domain"/>
    <property type="match status" value="1"/>
</dbReference>
<dbReference type="PROSITE" id="PS50994">
    <property type="entry name" value="INTEGRASE"/>
    <property type="match status" value="1"/>
</dbReference>
<dbReference type="SUPFAM" id="SSF46689">
    <property type="entry name" value="Homeodomain-like"/>
    <property type="match status" value="1"/>
</dbReference>
<protein>
    <submittedName>
        <fullName evidence="3">IS3 family transposase</fullName>
    </submittedName>
</protein>
<sequence>FKYMVARRYLDERISYRDLSDEVGVDHSTLRHWVKMVEYHGANAFTDTYTNYTPAFKMIVVERIEKEGASIRDAAAFYKIPDISMVRRWKKKWDLGGEDAFTSCRRKERYPVKKKQPSSSHSNDSMDDLKAELEYLRMENEYFKKVECLSSRKGKITQRDKAQVIYELRHKYPVRTLLLLAGIPKSTYYYWVDQMGQPDPDAELKTAIANIYHKHKGRYGYRRICLELRSCGYLVNHKKVQRIMNTLGLKSVVRVKKYRSYKGKIGKTAPNLLSRDFSADRPNQKWVTDITEFKLCGEKLYLSAVLDLFNSELIAYTLDSRPTYSLVSAMLDKALPRLNENDQLVMHSDQGWHYQMKQFRKTLEEHGITQSMSRRGNCFDNAVIENFFGIMKSEFLYLNDFTSVEQFKKELSDYMSYYNEKRIKNKLDGMSPT</sequence>
<dbReference type="EMBL" id="JBHRSA010000060">
    <property type="protein sequence ID" value="MFC3041888.1"/>
    <property type="molecule type" value="Genomic_DNA"/>
</dbReference>
<feature type="non-terminal residue" evidence="3">
    <location>
        <position position="433"/>
    </location>
</feature>
<dbReference type="Proteomes" id="UP001595279">
    <property type="component" value="Unassembled WGS sequence"/>
</dbReference>
<evidence type="ECO:0000259" key="2">
    <source>
        <dbReference type="PROSITE" id="PS50994"/>
    </source>
</evidence>
<dbReference type="SUPFAM" id="SSF48295">
    <property type="entry name" value="TrpR-like"/>
    <property type="match status" value="1"/>
</dbReference>
<evidence type="ECO:0000313" key="3">
    <source>
        <dbReference type="EMBL" id="MFC3041888.1"/>
    </source>
</evidence>
<feature type="non-terminal residue" evidence="3">
    <location>
        <position position="1"/>
    </location>
</feature>
<dbReference type="PANTHER" id="PTHR46889:SF4">
    <property type="entry name" value="TRANSPOSASE INSO FOR INSERTION SEQUENCE ELEMENT IS911B-RELATED"/>
    <property type="match status" value="1"/>
</dbReference>
<dbReference type="Pfam" id="PF13518">
    <property type="entry name" value="HTH_28"/>
    <property type="match status" value="1"/>
</dbReference>
<gene>
    <name evidence="3" type="ORF">ACFOGI_16765</name>
</gene>
<dbReference type="Pfam" id="PF00665">
    <property type="entry name" value="rve"/>
    <property type="match status" value="1"/>
</dbReference>
<keyword evidence="4" id="KW-1185">Reference proteome</keyword>
<dbReference type="InterPro" id="IPR001584">
    <property type="entry name" value="Integrase_cat-core"/>
</dbReference>
<comment type="function">
    <text evidence="1">Involved in the transposition of the insertion sequence.</text>
</comment>
<dbReference type="InterPro" id="IPR009057">
    <property type="entry name" value="Homeodomain-like_sf"/>
</dbReference>